<evidence type="ECO:0000313" key="2">
    <source>
        <dbReference type="EnsemblMetazoa" id="G18281.1:cds"/>
    </source>
</evidence>
<reference evidence="2" key="1">
    <citation type="submission" date="2022-08" db="UniProtKB">
        <authorList>
            <consortium name="EnsemblMetazoa"/>
        </authorList>
    </citation>
    <scope>IDENTIFICATION</scope>
    <source>
        <strain evidence="2">05x7-T-G4-1.051#20</strain>
    </source>
</reference>
<keyword evidence="3" id="KW-1185">Reference proteome</keyword>
<dbReference type="InterPro" id="IPR036872">
    <property type="entry name" value="CH_dom_sf"/>
</dbReference>
<proteinExistence type="predicted"/>
<accession>A0A8W8JBE2</accession>
<feature type="domain" description="Calponin-homology (CH)" evidence="1">
    <location>
        <begin position="22"/>
        <end position="76"/>
    </location>
</feature>
<dbReference type="AlphaFoldDB" id="A0A8W8JBE2"/>
<dbReference type="Proteomes" id="UP000005408">
    <property type="component" value="Unassembled WGS sequence"/>
</dbReference>
<evidence type="ECO:0000259" key="1">
    <source>
        <dbReference type="PROSITE" id="PS50021"/>
    </source>
</evidence>
<sequence>MAAAGLHIQDQGRLFRMSSGVCQTIKIYTDWANHYLEKAKNKHTISDLQQDVSDGVLLAEVIEAVSKCSYNLCRLR</sequence>
<evidence type="ECO:0000313" key="3">
    <source>
        <dbReference type="Proteomes" id="UP000005408"/>
    </source>
</evidence>
<dbReference type="SUPFAM" id="SSF47576">
    <property type="entry name" value="Calponin-homology domain, CH-domain"/>
    <property type="match status" value="1"/>
</dbReference>
<protein>
    <recommendedName>
        <fullName evidence="1">Calponin-homology (CH) domain-containing protein</fullName>
    </recommendedName>
</protein>
<dbReference type="Pfam" id="PF00307">
    <property type="entry name" value="CH"/>
    <property type="match status" value="1"/>
</dbReference>
<dbReference type="InterPro" id="IPR001715">
    <property type="entry name" value="CH_dom"/>
</dbReference>
<dbReference type="EnsemblMetazoa" id="G18281.1">
    <property type="protein sequence ID" value="G18281.1:cds"/>
    <property type="gene ID" value="G18281"/>
</dbReference>
<dbReference type="PROSITE" id="PS50021">
    <property type="entry name" value="CH"/>
    <property type="match status" value="1"/>
</dbReference>
<name>A0A8W8JBE2_MAGGI</name>
<organism evidence="2 3">
    <name type="scientific">Magallana gigas</name>
    <name type="common">Pacific oyster</name>
    <name type="synonym">Crassostrea gigas</name>
    <dbReference type="NCBI Taxonomy" id="29159"/>
    <lineage>
        <taxon>Eukaryota</taxon>
        <taxon>Metazoa</taxon>
        <taxon>Spiralia</taxon>
        <taxon>Lophotrochozoa</taxon>
        <taxon>Mollusca</taxon>
        <taxon>Bivalvia</taxon>
        <taxon>Autobranchia</taxon>
        <taxon>Pteriomorphia</taxon>
        <taxon>Ostreida</taxon>
        <taxon>Ostreoidea</taxon>
        <taxon>Ostreidae</taxon>
        <taxon>Magallana</taxon>
    </lineage>
</organism>
<dbReference type="Gene3D" id="1.10.418.10">
    <property type="entry name" value="Calponin-like domain"/>
    <property type="match status" value="1"/>
</dbReference>